<feature type="domain" description="Cation channel complex component UNC80 N-terminal" evidence="2">
    <location>
        <begin position="1"/>
        <end position="117"/>
    </location>
</feature>
<dbReference type="InterPro" id="IPR045852">
    <property type="entry name" value="UNC80_central"/>
</dbReference>
<dbReference type="PANTHER" id="PTHR31781">
    <property type="entry name" value="UNC80"/>
    <property type="match status" value="1"/>
</dbReference>
<feature type="domain" description="Protein UNC80 C-terminal" evidence="4">
    <location>
        <begin position="1849"/>
        <end position="2930"/>
    </location>
</feature>
<feature type="region of interest" description="Disordered" evidence="1">
    <location>
        <begin position="2446"/>
        <end position="2498"/>
    </location>
</feature>
<feature type="region of interest" description="Disordered" evidence="1">
    <location>
        <begin position="1428"/>
        <end position="1477"/>
    </location>
</feature>
<dbReference type="Pfam" id="PF15778">
    <property type="entry name" value="UNC80_N"/>
    <property type="match status" value="1"/>
</dbReference>
<feature type="compositionally biased region" description="Low complexity" evidence="1">
    <location>
        <begin position="1383"/>
        <end position="1394"/>
    </location>
</feature>
<evidence type="ECO:0000313" key="5">
    <source>
        <dbReference type="EMBL" id="JAS09179.1"/>
    </source>
</evidence>
<organism evidence="5">
    <name type="scientific">Clastoptera arizonana</name>
    <name type="common">Arizona spittle bug</name>
    <dbReference type="NCBI Taxonomy" id="38151"/>
    <lineage>
        <taxon>Eukaryota</taxon>
        <taxon>Metazoa</taxon>
        <taxon>Ecdysozoa</taxon>
        <taxon>Arthropoda</taxon>
        <taxon>Hexapoda</taxon>
        <taxon>Insecta</taxon>
        <taxon>Pterygota</taxon>
        <taxon>Neoptera</taxon>
        <taxon>Paraneoptera</taxon>
        <taxon>Hemiptera</taxon>
        <taxon>Auchenorrhyncha</taxon>
        <taxon>Cercopoidea</taxon>
        <taxon>Clastopteridae</taxon>
        <taxon>Clastoptera</taxon>
    </lineage>
</organism>
<evidence type="ECO:0000259" key="2">
    <source>
        <dbReference type="Pfam" id="PF15778"/>
    </source>
</evidence>
<feature type="compositionally biased region" description="Polar residues" evidence="1">
    <location>
        <begin position="1346"/>
        <end position="1355"/>
    </location>
</feature>
<feature type="region of interest" description="Disordered" evidence="1">
    <location>
        <begin position="1005"/>
        <end position="1024"/>
    </location>
</feature>
<evidence type="ECO:0000256" key="1">
    <source>
        <dbReference type="SAM" id="MobiDB-lite"/>
    </source>
</evidence>
<dbReference type="SUPFAM" id="SSF48371">
    <property type="entry name" value="ARM repeat"/>
    <property type="match status" value="1"/>
</dbReference>
<feature type="compositionally biased region" description="Low complexity" evidence="1">
    <location>
        <begin position="1452"/>
        <end position="1461"/>
    </location>
</feature>
<dbReference type="InterPro" id="IPR046460">
    <property type="entry name" value="UNC80_C"/>
</dbReference>
<evidence type="ECO:0000259" key="4">
    <source>
        <dbReference type="Pfam" id="PF20262"/>
    </source>
</evidence>
<feature type="compositionally biased region" description="Basic and acidic residues" evidence="1">
    <location>
        <begin position="2478"/>
        <end position="2498"/>
    </location>
</feature>
<reference evidence="5" key="1">
    <citation type="submission" date="2015-12" db="EMBL/GenBank/DDBJ databases">
        <title>De novo transcriptome assembly of four potential Pierce s Disease insect vectors from Arizona vineyards.</title>
        <authorList>
            <person name="Tassone E.E."/>
        </authorList>
    </citation>
    <scope>NUCLEOTIDE SEQUENCE</scope>
</reference>
<dbReference type="PANTHER" id="PTHR31781:SF1">
    <property type="entry name" value="PROTEIN UNC-80 HOMOLOG"/>
    <property type="match status" value="1"/>
</dbReference>
<evidence type="ECO:0000259" key="3">
    <source>
        <dbReference type="Pfam" id="PF19424"/>
    </source>
</evidence>
<dbReference type="GO" id="GO:0055080">
    <property type="term" value="P:monoatomic cation homeostasis"/>
    <property type="evidence" value="ECO:0007669"/>
    <property type="project" value="TreeGrafter"/>
</dbReference>
<feature type="compositionally biased region" description="Low complexity" evidence="1">
    <location>
        <begin position="1010"/>
        <end position="1019"/>
    </location>
</feature>
<dbReference type="GO" id="GO:0030424">
    <property type="term" value="C:axon"/>
    <property type="evidence" value="ECO:0007669"/>
    <property type="project" value="TreeGrafter"/>
</dbReference>
<proteinExistence type="predicted"/>
<dbReference type="InterPro" id="IPR031542">
    <property type="entry name" value="UNC80_N"/>
</dbReference>
<feature type="region of interest" description="Disordered" evidence="1">
    <location>
        <begin position="2963"/>
        <end position="3024"/>
    </location>
</feature>
<feature type="region of interest" description="Disordered" evidence="1">
    <location>
        <begin position="1550"/>
        <end position="1620"/>
    </location>
</feature>
<dbReference type="GO" id="GO:0005261">
    <property type="term" value="F:monoatomic cation channel activity"/>
    <property type="evidence" value="ECO:0007669"/>
    <property type="project" value="TreeGrafter"/>
</dbReference>
<dbReference type="Pfam" id="PF19424">
    <property type="entry name" value="UNC80"/>
    <property type="match status" value="1"/>
</dbReference>
<accession>A0A1B6C773</accession>
<name>A0A1B6C773_9HEMI</name>
<feature type="region of interest" description="Disordered" evidence="1">
    <location>
        <begin position="1339"/>
        <end position="1403"/>
    </location>
</feature>
<protein>
    <submittedName>
        <fullName evidence="5">Uncharacterized protein</fullName>
    </submittedName>
</protein>
<feature type="domain" description="Protein UNC80 central region" evidence="3">
    <location>
        <begin position="1079"/>
        <end position="1839"/>
    </location>
</feature>
<dbReference type="Pfam" id="PF20262">
    <property type="entry name" value="UNC80_C"/>
    <property type="match status" value="1"/>
</dbReference>
<dbReference type="GO" id="GO:0034703">
    <property type="term" value="C:cation channel complex"/>
    <property type="evidence" value="ECO:0007669"/>
    <property type="project" value="TreeGrafter"/>
</dbReference>
<dbReference type="EMBL" id="GEDC01028119">
    <property type="protein sequence ID" value="JAS09179.1"/>
    <property type="molecule type" value="Transcribed_RNA"/>
</dbReference>
<gene>
    <name evidence="5" type="ORF">g.28228</name>
</gene>
<sequence>MHCAAALLHNRKDTNLQNLGAAETKLLYILHWIILDSAEECADADYEKGIYHTSPFYYLFSIPSITLFVYLFAPLCHQIKESDLQTFRLENGMKIWQAMWESRHPDSQCFTSHCKPKPRTLWSKLLKDPHPQFGDVFLGRNAQGETIQVGSDSPPVHGSTFFDPGASTSGTNKTSEEEGNWISSPKDKVFPETIPEESSSTEEDHMFQVILQINHTPGNNAQTSIKQMQVPANRCIKLPLKFDHASSTPLLSMLAPQPEKLQCPKLSVQNMGSSTDKDSVGSNRLSERNQVEIQQVDLSAATFLDVAVLRCLFVSQWPEEGVFWALQFLYLRVRDMSEDSICQQQSRRRSNSLPIPKIEVSLYQSPETKKKENKDFIEIPEPKDVQILTETPFTGQKQDKQEGQTGFIRRASEKRANEKTKKKKKIADLRAFVETKLLTMSEKALEKIGHDETKSLDDQNYRHSLDTADDHANTSLTKPATNLVKVTSMPSLSCLLDELTNGGGYIGESKKDKGFETSPNPIITVTEHTPAPSPDFLRRKGSIDSQIDVVSLQGSRIGQERKPSLTRSQTDSNITYLGEDLPEASGSTFYITKDGDIDLHVVLKAVHSVILRDNVTCTLRVCEVSLNLIELLTDMGVLKQESSPNIEKGQYGLDTESAKAKCKVETPHGLVMNCIVRLLRHLGCPHGCGDGHRGPPADFLRSQAQTVLSKLNRSNSKQFARFLRHMVTTESVVDILDFFHSYIGFCVDPSSLLSPLNQKRSCSKSPDMSSQGGYATNFGAGLGGGGGGRGVEGQVFANVFKSLVSRLVKTNKDLKIQENMTLYCDVRQLMTYIKEAHGGVFRRVALSGLLDTAMRPHRKEPIVQTTRVIRHLPHCEQEHVESGTCYVVDERDPRKTLFKKRSTSSTCASLLETDLCDDTGKVIQSPLSNLRKKHHHVLTPRQSERNLGLSDPACPYGHKTNQSRFQIGGLVNWFRREYGRSDSLESHDGSDSPIEGALVHQAAALHHSYSKSSQKSTGSVTNTFQKAKRRVEDQFNKFGFGRGKKKDGSIEETQGSYLSRRNSVEIGDHGRDSEFVVLKERKLVPTQPLFNGMLRFSFLLETCHPGSVPDPHLLAASLDLPHTPVVARGAFIMECAYFVHCCNKGQWPAWMKSNFPIFRPSGPLPNRGAPTGQKRTHMLQRAAGKMFYQWAEALGARLEDMMQDDKQHIPNIISMLSDENKQKQLLVEDEEEDFLDELNVSLYGSSCPIALRLMACMLLLEITAFLRETYQSLPKSSRSSARDRAPPWERIYSREANRRWSMALSSMGHSQTSAQSLQSIAGDRDAGLQSERKISFVLHEPDNESEGSSNTTVTLQGDEGQPIEDKKTRRTTPQGRPFLLRRGTGTNTTTTSGSFKRRSLKLRRGTKDGAKEILVDCDFKRADSIQSKRKVSSLSDRSDTSEQGGGGEVSGEESPGILSDEQPPESPSDSNDTDDTTTQLPWLKVMIQMANSFNFYCSHQSFCHPFCYRRHMRASSRLVKSIRKVYGEEFGIVGVQEKFFFDEGKKDSKVKSHKLGDQASTQASPIRRKDSVSKKDRIDRSFDGHRDSAKDVSEIDGEKYHDQPKNKKKKQEEKKDPPPILKYIKSQVRDGFHSMLGVLVKGAVVMSEDQFVDTLSVSWELLLQTNQEVAASAAALFILAAVRAPNQATEVMQHALHHQDPATRINAILRFQVLWKLRYQVWARMEEGAHVTFKVPPPGIEFTLPSPKIGIESLPVVDPPWMPQVKTKVEEVTISQESHRSLVTATKTRKKQQTELIKMALQAREDKKRSERENFLVTTIPITVQAAYEPSLHHVVGDDHDEVAAGDEEQAETQQRNTSHLIHSAHSLFPSCLCSAVIQIINLLDDAAVSPDGNAVYEVAYQVIWNCLVEDSALFLRYILERLTRDKQDLMFKILRHLIRFVPKLPQQAAFTLYNYIIGYVMFYVRSPHEEGQKLIGSALSILWMVVHSVHGIMFKDLKQILRKEQCDASILLTANVPSTKKIIVHGPQEQDAGGIPSQFPVQEDTQFCQILRESLDFFGIDEERHKEFFLVDHKTHQIHNPNSYVRDFYFFKRSQYPQLKLVYMKTDEAFNALQRQELMHKSVEIGKVLLTWAILKNVDMVVQRVVFLHEELMKLPSFPRKALEADLDLYKGGEIGKELLGLDVLHKFMWVRLIARMFEAMAGNFAYSGDIHLFLNVLNGAVILHSEDACILRYVMATYINAAYHFKNIFSTNGYLLIIPTLLQLYASHQTNKLVARTVEYVVKQFYLMNRKPFILQMFGSASAILDIDDTAQFGDAHKVPSNCLFRLLLSLETPSPDPLNIGELVKEEKPLQAIDFCYHDESEMVTVSDCISLCVMVVAYAADSVRGHQMLITLEAILPCYLQQIQLLSYRKMHDGKTEREIISQLAVAIKTLVNNCEALSKHYNGPQKASPEHKGSSQRNYSRGPYSPGFEYEEDSHSKYLSDRSRTKTQYDRDMEDSEVLRNEFRRPRDVLLSLVVDFVTSSTTRLAELNKKYPQDGKTIELLDVRSNVRLADVAHSLLKVSPYDPDTMSCKGLQRYMTHLLPMTEWSNEALRPALSTILRRLDKTFNKIYKKGSIRRHTDWEAASGLLRGIYETLSSYPYIVHMQNLKQLVSTCQSLIVGESGSSVGDNPSSASAALMSQVPPPHFCSMVVRLIALQILAVGETYTLEHVCGGVSVFPSADKTTSILMNLLMPLCLRVGSGRKDVHCMRQIDISYTLTVFLNALCPPASKTAPLTAHNLKSASEMRAGSFTFLGRDNRLSPVVSKSVYQVGFLALKVMLVCFESELVSDWPRIAKAVRDLSKVHEARILYWKFIDFIVSQRCPLFVCLQPFIKLKLSQPPLSDCERHMYFVIREKITGFNVSTPKCRGALLTEIMHEMKSLKEELDDNKYDEQINLRREVQQSSCEIIAHPRHHRPSIIDLLTGGNQSSGNVTPGHRGETLSPGDDSSSELGGSKPNKPRLQRSKAQSRKTFRLRKSRMEGATEESEIFAKTTNYKVKLCTNISVFMVSLLLRIEMVCMCLKNKKNSRIKKKSCVYKPTLFSIIFWDYLF</sequence>
<feature type="compositionally biased region" description="Basic and acidic residues" evidence="1">
    <location>
        <begin position="1567"/>
        <end position="1617"/>
    </location>
</feature>
<dbReference type="InterPro" id="IPR016024">
    <property type="entry name" value="ARM-type_fold"/>
</dbReference>
<feature type="region of interest" description="Disordered" evidence="1">
    <location>
        <begin position="162"/>
        <end position="192"/>
    </location>
</feature>
<feature type="compositionally biased region" description="Basic residues" evidence="1">
    <location>
        <begin position="3002"/>
        <end position="3021"/>
    </location>
</feature>